<dbReference type="OrthoDB" id="8771453at2"/>
<dbReference type="RefSeq" id="WP_133883064.1">
    <property type="nucleotide sequence ID" value="NZ_MWIN01000009.1"/>
</dbReference>
<dbReference type="PANTHER" id="PTHR34075">
    <property type="entry name" value="BLR3430 PROTEIN"/>
    <property type="match status" value="1"/>
</dbReference>
<keyword evidence="1" id="KW-0808">Transferase</keyword>
<sequence length="480" mass="50805">MQKATGITSFGAFIPRRRLQRAAIASAHAWAFPALKGLGKGERSMCGWDEDAITMAVEAGRDCLRGRSAEAVTGVTLASTSAPYADLNNAVFVGAALRLPTTASAGDTGGSTRAGLSALIAACRSADSGERLVIASERRTAKPGSTQEMQIGCGAGAVSVGAGDGVIARFLGSESVSVPFIDHFRKTGNDFDYSWEERWIRDEGIGKIVPSAVSRLLKRLELGADRVAHFGMSGGPAKSDAAVAKALKLAPEKVLPDLQGTVGDTGAAQPILQLIAAIERAKPGDVIVIVSFAQGCEVIALEMQQAAPAAVGRRGLAGSIANRIEETAYLKMLSNDGHLELDWGMRAETDHKTALTQVYRSADQIFAFIGGKCSACGQIQFPRLPACVNCATSGALTPYALSEEPAKIATYTADWLMYSPAPPLYMGLVQFDCGARLLMEIVDVGTNGIDVGTPLSMTFRKKERDKLRGWDRYFWKATPG</sequence>
<comment type="caution">
    <text evidence="4">The sequence shown here is derived from an EMBL/GenBank/DDBJ whole genome shotgun (WGS) entry which is preliminary data.</text>
</comment>
<name>A0A4S3K697_9GAMM</name>
<dbReference type="PANTHER" id="PTHR34075:SF5">
    <property type="entry name" value="BLR3430 PROTEIN"/>
    <property type="match status" value="1"/>
</dbReference>
<dbReference type="Pfam" id="PF08541">
    <property type="entry name" value="ACP_syn_III_C"/>
    <property type="match status" value="1"/>
</dbReference>
<dbReference type="Proteomes" id="UP000295341">
    <property type="component" value="Unassembled WGS sequence"/>
</dbReference>
<dbReference type="InterPro" id="IPR052513">
    <property type="entry name" value="Thioester_dehydratase-like"/>
</dbReference>
<dbReference type="SUPFAM" id="SSF53901">
    <property type="entry name" value="Thiolase-like"/>
    <property type="match status" value="2"/>
</dbReference>
<reference evidence="4 5" key="1">
    <citation type="submission" date="2019-03" db="EMBL/GenBank/DDBJ databases">
        <title>Genomic Encyclopedia of Type Strains, Phase IV (KMG-IV): sequencing the most valuable type-strain genomes for metagenomic binning, comparative biology and taxonomic classification.</title>
        <authorList>
            <person name="Goeker M."/>
        </authorList>
    </citation>
    <scope>NUCLEOTIDE SEQUENCE [LARGE SCALE GENOMIC DNA]</scope>
    <source>
        <strain evidence="4 5">DSM 26377</strain>
    </source>
</reference>
<evidence type="ECO:0000313" key="5">
    <source>
        <dbReference type="Proteomes" id="UP000295341"/>
    </source>
</evidence>
<dbReference type="InterPro" id="IPR013747">
    <property type="entry name" value="ACP_syn_III_C"/>
</dbReference>
<organism evidence="4 5">
    <name type="scientific">Panacagrimonas perspica</name>
    <dbReference type="NCBI Taxonomy" id="381431"/>
    <lineage>
        <taxon>Bacteria</taxon>
        <taxon>Pseudomonadati</taxon>
        <taxon>Pseudomonadota</taxon>
        <taxon>Gammaproteobacteria</taxon>
        <taxon>Nevskiales</taxon>
        <taxon>Nevskiaceae</taxon>
        <taxon>Panacagrimonas</taxon>
    </lineage>
</organism>
<feature type="domain" description="ChsH2 rubredoxin-like zinc ribbon" evidence="3">
    <location>
        <begin position="367"/>
        <end position="390"/>
    </location>
</feature>
<gene>
    <name evidence="4" type="ORF">DFR24_3940</name>
</gene>
<dbReference type="Pfam" id="PF12172">
    <property type="entry name" value="zf-ChsH2"/>
    <property type="match status" value="1"/>
</dbReference>
<dbReference type="GO" id="GO:0016746">
    <property type="term" value="F:acyltransferase activity"/>
    <property type="evidence" value="ECO:0007669"/>
    <property type="project" value="UniProtKB-KW"/>
</dbReference>
<dbReference type="EMBL" id="SOBT01000010">
    <property type="protein sequence ID" value="TDU26908.1"/>
    <property type="molecule type" value="Genomic_DNA"/>
</dbReference>
<dbReference type="InterPro" id="IPR016039">
    <property type="entry name" value="Thiolase-like"/>
</dbReference>
<dbReference type="Gene3D" id="3.40.47.10">
    <property type="match status" value="2"/>
</dbReference>
<evidence type="ECO:0000259" key="2">
    <source>
        <dbReference type="Pfam" id="PF08541"/>
    </source>
</evidence>
<dbReference type="InterPro" id="IPR012340">
    <property type="entry name" value="NA-bd_OB-fold"/>
</dbReference>
<dbReference type="InterPro" id="IPR022002">
    <property type="entry name" value="ChsH2_Znr"/>
</dbReference>
<dbReference type="SUPFAM" id="SSF50249">
    <property type="entry name" value="Nucleic acid-binding proteins"/>
    <property type="match status" value="1"/>
</dbReference>
<proteinExistence type="predicted"/>
<accession>A0A4S3K697</accession>
<evidence type="ECO:0000256" key="1">
    <source>
        <dbReference type="ARBA" id="ARBA00022679"/>
    </source>
</evidence>
<evidence type="ECO:0000313" key="4">
    <source>
        <dbReference type="EMBL" id="TDU26908.1"/>
    </source>
</evidence>
<dbReference type="AlphaFoldDB" id="A0A4S3K697"/>
<keyword evidence="5" id="KW-1185">Reference proteome</keyword>
<protein>
    <submittedName>
        <fullName evidence="4">3-hydroxy-3-methylglutaryl CoA synthase</fullName>
    </submittedName>
</protein>
<evidence type="ECO:0000259" key="3">
    <source>
        <dbReference type="Pfam" id="PF12172"/>
    </source>
</evidence>
<feature type="domain" description="Beta-ketoacyl-[acyl-carrier-protein] synthase III C-terminal" evidence="2">
    <location>
        <begin position="239"/>
        <end position="300"/>
    </location>
</feature>